<feature type="signal peptide" evidence="1">
    <location>
        <begin position="1"/>
        <end position="16"/>
    </location>
</feature>
<evidence type="ECO:0000313" key="3">
    <source>
        <dbReference type="Proteomes" id="UP000503178"/>
    </source>
</evidence>
<dbReference type="AlphaFoldDB" id="A0A5K7VV38"/>
<organism evidence="2 3">
    <name type="scientific">Paulinella micropora</name>
    <dbReference type="NCBI Taxonomy" id="1928728"/>
    <lineage>
        <taxon>Eukaryota</taxon>
        <taxon>Sar</taxon>
        <taxon>Rhizaria</taxon>
        <taxon>Cercozoa</taxon>
        <taxon>Imbricatea</taxon>
        <taxon>Silicofilosea</taxon>
        <taxon>Euglyphida</taxon>
        <taxon>Paulinellidae</taxon>
        <taxon>Paulinella</taxon>
    </lineage>
</organism>
<dbReference type="EMBL" id="LC490351">
    <property type="protein sequence ID" value="BBL86367.1"/>
    <property type="molecule type" value="Genomic_DNA"/>
</dbReference>
<proteinExistence type="predicted"/>
<name>A0A5K7VV38_9EUKA</name>
<keyword evidence="1" id="KW-0732">Signal</keyword>
<evidence type="ECO:0000256" key="1">
    <source>
        <dbReference type="SAM" id="SignalP"/>
    </source>
</evidence>
<reference evidence="2 3" key="1">
    <citation type="submission" date="2019-06" db="EMBL/GenBank/DDBJ databases">
        <title>A hidden player of endosymbiotic evolution: DNA virus triggered massive gene transfer.</title>
        <authorList>
            <person name="Matsuo M."/>
            <person name="Katahata A."/>
            <person name="Tachikawa M."/>
            <person name="Minakuchi Y."/>
            <person name="Noguchi H."/>
            <person name="Toyoda A."/>
            <person name="Fujiyama A."/>
            <person name="Suzuki Y."/>
            <person name="Satoh S."/>
            <person name="Nakayama T."/>
            <person name="Kamikawa R."/>
            <person name="Nomura M."/>
            <person name="Inagaki Y."/>
            <person name="Ishida K."/>
            <person name="Obokata J."/>
        </authorList>
    </citation>
    <scope>NUCLEOTIDE SEQUENCE [LARGE SCALE GENOMIC DNA]</scope>
    <source>
        <strain evidence="2 3">MYN1</strain>
    </source>
</reference>
<keyword evidence="3" id="KW-1185">Reference proteome</keyword>
<geneLocation type="organellar chromatophore" evidence="2"/>
<dbReference type="Proteomes" id="UP000503178">
    <property type="component" value="Chromatophore Pltd"/>
</dbReference>
<sequence length="63" mass="7144">MLLIPLLTIHDLIAEALLSVSYIDTNLSPRIIKTSVKGIEQESTQIVDLKDIKLMKEQNLILR</sequence>
<protein>
    <submittedName>
        <fullName evidence="2">Uncharacterized protein</fullName>
    </submittedName>
</protein>
<gene>
    <name evidence="2" type="primary">MYN1_Chr_549</name>
    <name evidence="2" type="ORF">PMYN1_Chma559</name>
</gene>
<feature type="chain" id="PRO_5024290340" evidence="1">
    <location>
        <begin position="17"/>
        <end position="63"/>
    </location>
</feature>
<evidence type="ECO:0000313" key="2">
    <source>
        <dbReference type="EMBL" id="BBL86367.1"/>
    </source>
</evidence>
<accession>A0A5K7VV38</accession>
<keyword evidence="2" id="KW-0934">Plastid</keyword>